<name>A0A0W0YB68_9GAMM</name>
<dbReference type="STRING" id="28087.Lsai_3006"/>
<dbReference type="OrthoDB" id="5653326at2"/>
<evidence type="ECO:0000313" key="1">
    <source>
        <dbReference type="EMBL" id="KTD54184.1"/>
    </source>
</evidence>
<protein>
    <submittedName>
        <fullName evidence="1">Uncharacterized protein</fullName>
    </submittedName>
</protein>
<proteinExistence type="predicted"/>
<dbReference type="Proteomes" id="UP000054621">
    <property type="component" value="Unassembled WGS sequence"/>
</dbReference>
<dbReference type="PATRIC" id="fig|28087.4.peg.3229"/>
<reference evidence="1 2" key="1">
    <citation type="submission" date="2015-11" db="EMBL/GenBank/DDBJ databases">
        <title>Genomic analysis of 38 Legionella species identifies large and diverse effector repertoires.</title>
        <authorList>
            <person name="Burstein D."/>
            <person name="Amaro F."/>
            <person name="Zusman T."/>
            <person name="Lifshitz Z."/>
            <person name="Cohen O."/>
            <person name="Gilbert J.A."/>
            <person name="Pupko T."/>
            <person name="Shuman H.A."/>
            <person name="Segal G."/>
        </authorList>
    </citation>
    <scope>NUCLEOTIDE SEQUENCE [LARGE SCALE GENOMIC DNA]</scope>
    <source>
        <strain evidence="1 2">Mt.St.Helens-4</strain>
    </source>
</reference>
<evidence type="ECO:0000313" key="2">
    <source>
        <dbReference type="Proteomes" id="UP000054621"/>
    </source>
</evidence>
<dbReference type="RefSeq" id="WP_027270636.1">
    <property type="nucleotide sequence ID" value="NZ_CAAAJE010000009.1"/>
</dbReference>
<gene>
    <name evidence="1" type="ORF">Lsai_3006</name>
</gene>
<dbReference type="EMBL" id="LNYV01000037">
    <property type="protein sequence ID" value="KTD54184.1"/>
    <property type="molecule type" value="Genomic_DNA"/>
</dbReference>
<accession>A0A0W0YB68</accession>
<comment type="caution">
    <text evidence="1">The sequence shown here is derived from an EMBL/GenBank/DDBJ whole genome shotgun (WGS) entry which is preliminary data.</text>
</comment>
<dbReference type="AlphaFoldDB" id="A0A0W0YB68"/>
<sequence length="150" mass="17202">MKFGLKDLINATMICNSVTDTIPITPTNLPTYKATIQYAEHILNNLEQEIAIGKIDEGRVSKLKNAIRQLKSDLYLYLKSEIKNAPQVKTDLEEFFRNEYLTSYVKEHAEEIIKTEQEIQKSALSTLGIFTKFDQNDINPEITDIKATFK</sequence>
<dbReference type="eggNOG" id="ENOG5030TTH">
    <property type="taxonomic scope" value="Bacteria"/>
</dbReference>
<organism evidence="1 2">
    <name type="scientific">Legionella sainthelensi</name>
    <dbReference type="NCBI Taxonomy" id="28087"/>
    <lineage>
        <taxon>Bacteria</taxon>
        <taxon>Pseudomonadati</taxon>
        <taxon>Pseudomonadota</taxon>
        <taxon>Gammaproteobacteria</taxon>
        <taxon>Legionellales</taxon>
        <taxon>Legionellaceae</taxon>
        <taxon>Legionella</taxon>
    </lineage>
</organism>